<protein>
    <submittedName>
        <fullName evidence="1">Uncharacterized protein</fullName>
    </submittedName>
</protein>
<gene>
    <name evidence="1" type="ORF">GCM10009744_63870</name>
</gene>
<dbReference type="EMBL" id="BAAANE010000016">
    <property type="protein sequence ID" value="GAA1661355.1"/>
    <property type="molecule type" value="Genomic_DNA"/>
</dbReference>
<name>A0ABN2FY90_9ACTN</name>
<dbReference type="Proteomes" id="UP001501319">
    <property type="component" value="Unassembled WGS sequence"/>
</dbReference>
<sequence>MDTITGGRIAAWLDHRSGRVNRVFVSHSWRGYELEVEAVPSWRWLIASVTESTLSAVGHPCCGRGLGRMPFLGGAAYRTLAAAIRLGSGTRTFSTHISAAEAAVVSPAFDQGADFPVTGEDEDGSVWDDGCFVAFRCEQCGNLIEADTWRAAAEELHRPECRS</sequence>
<reference evidence="2" key="1">
    <citation type="journal article" date="2019" name="Int. J. Syst. Evol. Microbiol.">
        <title>The Global Catalogue of Microorganisms (GCM) 10K type strain sequencing project: providing services to taxonomists for standard genome sequencing and annotation.</title>
        <authorList>
            <consortium name="The Broad Institute Genomics Platform"/>
            <consortium name="The Broad Institute Genome Sequencing Center for Infectious Disease"/>
            <person name="Wu L."/>
            <person name="Ma J."/>
        </authorList>
    </citation>
    <scope>NUCLEOTIDE SEQUENCE [LARGE SCALE GENOMIC DNA]</scope>
    <source>
        <strain evidence="2">JCM 14306</strain>
    </source>
</reference>
<organism evidence="1 2">
    <name type="scientific">Kribbella alba</name>
    <dbReference type="NCBI Taxonomy" id="190197"/>
    <lineage>
        <taxon>Bacteria</taxon>
        <taxon>Bacillati</taxon>
        <taxon>Actinomycetota</taxon>
        <taxon>Actinomycetes</taxon>
        <taxon>Propionibacteriales</taxon>
        <taxon>Kribbellaceae</taxon>
        <taxon>Kribbella</taxon>
    </lineage>
</organism>
<keyword evidence="2" id="KW-1185">Reference proteome</keyword>
<dbReference type="RefSeq" id="WP_344116638.1">
    <property type="nucleotide sequence ID" value="NZ_BAAANE010000016.1"/>
</dbReference>
<accession>A0ABN2FY90</accession>
<evidence type="ECO:0000313" key="1">
    <source>
        <dbReference type="EMBL" id="GAA1661355.1"/>
    </source>
</evidence>
<proteinExistence type="predicted"/>
<evidence type="ECO:0000313" key="2">
    <source>
        <dbReference type="Proteomes" id="UP001501319"/>
    </source>
</evidence>
<comment type="caution">
    <text evidence="1">The sequence shown here is derived from an EMBL/GenBank/DDBJ whole genome shotgun (WGS) entry which is preliminary data.</text>
</comment>